<evidence type="ECO:0000313" key="1">
    <source>
        <dbReference type="EMBL" id="MED6158511.1"/>
    </source>
</evidence>
<proteinExistence type="predicted"/>
<sequence length="72" mass="8208">MQYNIPLVSDKPTLILGADVTHPRPRKTRVVGSMDWPFVTQYRAAVSAQRHCEEIIQDLYNTSEHGGMIRLV</sequence>
<evidence type="ECO:0000313" key="2">
    <source>
        <dbReference type="Proteomes" id="UP001341840"/>
    </source>
</evidence>
<dbReference type="InterPro" id="IPR036397">
    <property type="entry name" value="RNaseH_sf"/>
</dbReference>
<name>A0ABU6UBW4_9FABA</name>
<comment type="caution">
    <text evidence="1">The sequence shown here is derived from an EMBL/GenBank/DDBJ whole genome shotgun (WGS) entry which is preliminary data.</text>
</comment>
<accession>A0ABU6UBW4</accession>
<dbReference type="Gene3D" id="3.30.420.10">
    <property type="entry name" value="Ribonuclease H-like superfamily/Ribonuclease H"/>
    <property type="match status" value="1"/>
</dbReference>
<dbReference type="PANTHER" id="PTHR22891">
    <property type="entry name" value="EUKARYOTIC TRANSLATION INITIATION FACTOR 2C"/>
    <property type="match status" value="1"/>
</dbReference>
<protein>
    <submittedName>
        <fullName evidence="1">Argonaute 5</fullName>
    </submittedName>
</protein>
<gene>
    <name evidence="1" type="primary">AGO5_3</name>
    <name evidence="1" type="ORF">PIB30_033328</name>
</gene>
<organism evidence="1 2">
    <name type="scientific">Stylosanthes scabra</name>
    <dbReference type="NCBI Taxonomy" id="79078"/>
    <lineage>
        <taxon>Eukaryota</taxon>
        <taxon>Viridiplantae</taxon>
        <taxon>Streptophyta</taxon>
        <taxon>Embryophyta</taxon>
        <taxon>Tracheophyta</taxon>
        <taxon>Spermatophyta</taxon>
        <taxon>Magnoliopsida</taxon>
        <taxon>eudicotyledons</taxon>
        <taxon>Gunneridae</taxon>
        <taxon>Pentapetalae</taxon>
        <taxon>rosids</taxon>
        <taxon>fabids</taxon>
        <taxon>Fabales</taxon>
        <taxon>Fabaceae</taxon>
        <taxon>Papilionoideae</taxon>
        <taxon>50 kb inversion clade</taxon>
        <taxon>dalbergioids sensu lato</taxon>
        <taxon>Dalbergieae</taxon>
        <taxon>Pterocarpus clade</taxon>
        <taxon>Stylosanthes</taxon>
    </lineage>
</organism>
<dbReference type="EMBL" id="JASCZI010120979">
    <property type="protein sequence ID" value="MED6158511.1"/>
    <property type="molecule type" value="Genomic_DNA"/>
</dbReference>
<reference evidence="1 2" key="1">
    <citation type="journal article" date="2023" name="Plants (Basel)">
        <title>Bridging the Gap: Combining Genomics and Transcriptomics Approaches to Understand Stylosanthes scabra, an Orphan Legume from the Brazilian Caatinga.</title>
        <authorList>
            <person name="Ferreira-Neto J.R.C."/>
            <person name="da Silva M.D."/>
            <person name="Binneck E."/>
            <person name="de Melo N.F."/>
            <person name="da Silva R.H."/>
            <person name="de Melo A.L.T.M."/>
            <person name="Pandolfi V."/>
            <person name="Bustamante F.O."/>
            <person name="Brasileiro-Vidal A.C."/>
            <person name="Benko-Iseppon A.M."/>
        </authorList>
    </citation>
    <scope>NUCLEOTIDE SEQUENCE [LARGE SCALE GENOMIC DNA]</scope>
    <source>
        <tissue evidence="1">Leaves</tissue>
    </source>
</reference>
<keyword evidence="2" id="KW-1185">Reference proteome</keyword>
<dbReference type="Proteomes" id="UP001341840">
    <property type="component" value="Unassembled WGS sequence"/>
</dbReference>